<keyword evidence="7" id="KW-0614">Plasmid</keyword>
<feature type="transmembrane region" description="Helical" evidence="6">
    <location>
        <begin position="107"/>
        <end position="136"/>
    </location>
</feature>
<comment type="subcellular location">
    <subcellularLocation>
        <location evidence="1">Cell membrane</location>
        <topology evidence="1">Multi-pass membrane protein</topology>
    </subcellularLocation>
</comment>
<dbReference type="PANTHER" id="PTHR30086:SF20">
    <property type="entry name" value="ARGININE EXPORTER PROTEIN ARGO-RELATED"/>
    <property type="match status" value="1"/>
</dbReference>
<keyword evidence="5 6" id="KW-0472">Membrane</keyword>
<evidence type="ECO:0000256" key="3">
    <source>
        <dbReference type="ARBA" id="ARBA00022692"/>
    </source>
</evidence>
<feature type="transmembrane region" description="Helical" evidence="6">
    <location>
        <begin position="6"/>
        <end position="27"/>
    </location>
</feature>
<evidence type="ECO:0000313" key="7">
    <source>
        <dbReference type="EMBL" id="USQ15320.1"/>
    </source>
</evidence>
<organism evidence="7 8">
    <name type="scientific">Legionella lytica</name>
    <dbReference type="NCBI Taxonomy" id="96232"/>
    <lineage>
        <taxon>Bacteria</taxon>
        <taxon>Pseudomonadati</taxon>
        <taxon>Pseudomonadota</taxon>
        <taxon>Gammaproteobacteria</taxon>
        <taxon>Legionellales</taxon>
        <taxon>Legionellaceae</taxon>
        <taxon>Legionella</taxon>
    </lineage>
</organism>
<feature type="transmembrane region" description="Helical" evidence="6">
    <location>
        <begin position="184"/>
        <end position="205"/>
    </location>
</feature>
<proteinExistence type="predicted"/>
<dbReference type="EMBL" id="CP071528">
    <property type="protein sequence ID" value="USQ15320.1"/>
    <property type="molecule type" value="Genomic_DNA"/>
</dbReference>
<feature type="transmembrane region" description="Helical" evidence="6">
    <location>
        <begin position="148"/>
        <end position="172"/>
    </location>
</feature>
<evidence type="ECO:0000313" key="8">
    <source>
        <dbReference type="Proteomes" id="UP001057474"/>
    </source>
</evidence>
<evidence type="ECO:0000256" key="4">
    <source>
        <dbReference type="ARBA" id="ARBA00022989"/>
    </source>
</evidence>
<gene>
    <name evidence="7" type="ORF">J2N86_15270</name>
</gene>
<reference evidence="7" key="1">
    <citation type="submission" date="2021-03" db="EMBL/GenBank/DDBJ databases">
        <title>Legionella lytica PCM 2298.</title>
        <authorList>
            <person name="Koper P."/>
        </authorList>
    </citation>
    <scope>NUCLEOTIDE SEQUENCE</scope>
    <source>
        <strain evidence="7">PCM 2298</strain>
        <plasmid evidence="7">pLlyPCM2298_1</plasmid>
    </source>
</reference>
<protein>
    <submittedName>
        <fullName evidence="7">LysE family transporter</fullName>
    </submittedName>
</protein>
<evidence type="ECO:0000256" key="5">
    <source>
        <dbReference type="ARBA" id="ARBA00023136"/>
    </source>
</evidence>
<geneLocation type="plasmid" evidence="7 8">
    <name>pLlyPCM2298_1</name>
</geneLocation>
<keyword evidence="2" id="KW-1003">Cell membrane</keyword>
<name>A0ABY4YDI2_9GAMM</name>
<dbReference type="Proteomes" id="UP001057474">
    <property type="component" value="Plasmid pLlyPCM2298_1"/>
</dbReference>
<dbReference type="InterPro" id="IPR001123">
    <property type="entry name" value="LeuE-type"/>
</dbReference>
<dbReference type="Pfam" id="PF01810">
    <property type="entry name" value="LysE"/>
    <property type="match status" value="1"/>
</dbReference>
<sequence length="206" mass="22094">MINLIFYGLIIGILASAPIGPIAVLCVQRSLNLGFKAGFITGLGSALADGVFGLITACGLTFISNQLTIYQTQLQCLGGFILLYLGIKQYLKNPKTPHIKEHQHSSWHFLIEAFLLSLSNSAALLLFFAVLAALGLDHLNLNVLGGSILIVSIILGSSLVWLTLSAAIAFILKKHITTDALRMINFVFGSAFLILGVVILVKLVAF</sequence>
<evidence type="ECO:0000256" key="2">
    <source>
        <dbReference type="ARBA" id="ARBA00022475"/>
    </source>
</evidence>
<keyword evidence="4 6" id="KW-1133">Transmembrane helix</keyword>
<evidence type="ECO:0000256" key="1">
    <source>
        <dbReference type="ARBA" id="ARBA00004651"/>
    </source>
</evidence>
<feature type="transmembrane region" description="Helical" evidence="6">
    <location>
        <begin position="39"/>
        <end position="63"/>
    </location>
</feature>
<accession>A0ABY4YDI2</accession>
<evidence type="ECO:0000256" key="6">
    <source>
        <dbReference type="SAM" id="Phobius"/>
    </source>
</evidence>
<keyword evidence="8" id="KW-1185">Reference proteome</keyword>
<dbReference type="RefSeq" id="WP_252582558.1">
    <property type="nucleotide sequence ID" value="NZ_CP071528.1"/>
</dbReference>
<dbReference type="PANTHER" id="PTHR30086">
    <property type="entry name" value="ARGININE EXPORTER PROTEIN ARGO"/>
    <property type="match status" value="1"/>
</dbReference>
<keyword evidence="3 6" id="KW-0812">Transmembrane</keyword>